<sequence>MKKRGNFGVFFGVVLCLLLITSCEQPDGEAEFINTNDKKDFVQDDIFIEENEFELTKPVLRLSYDPNLTEEEASTRFNEAIVAYKQKNATQNKGLSTEWFFRIATLTGAQSNNDTDGQVRASVYFNTDKGSHASKNIILDYPSIDERELGQWDYYLFKTFLPGEAVKWVQISSSAIRLQGTDEWFVKQFHTYMVAQDQTAPANGATNIYTFPNIFLYSPCATCWDSYQKRGGYGKLKF</sequence>
<dbReference type="AlphaFoldDB" id="A0A937A750"/>
<protein>
    <recommendedName>
        <fullName evidence="3">Lipoprotein</fullName>
    </recommendedName>
</protein>
<comment type="caution">
    <text evidence="1">The sequence shown here is derived from an EMBL/GenBank/DDBJ whole genome shotgun (WGS) entry which is preliminary data.</text>
</comment>
<dbReference type="PROSITE" id="PS51257">
    <property type="entry name" value="PROKAR_LIPOPROTEIN"/>
    <property type="match status" value="1"/>
</dbReference>
<evidence type="ECO:0008006" key="3">
    <source>
        <dbReference type="Google" id="ProtNLM"/>
    </source>
</evidence>
<accession>A0A937A750</accession>
<name>A0A937A750_9FLAO</name>
<dbReference type="Proteomes" id="UP000651057">
    <property type="component" value="Unassembled WGS sequence"/>
</dbReference>
<dbReference type="RefSeq" id="WP_201923603.1">
    <property type="nucleotide sequence ID" value="NZ_BAABAX010000002.1"/>
</dbReference>
<gene>
    <name evidence="1" type="ORF">JJQ60_18210</name>
</gene>
<proteinExistence type="predicted"/>
<organism evidence="1 2">
    <name type="scientific">Aquimarina mytili</name>
    <dbReference type="NCBI Taxonomy" id="874423"/>
    <lineage>
        <taxon>Bacteria</taxon>
        <taxon>Pseudomonadati</taxon>
        <taxon>Bacteroidota</taxon>
        <taxon>Flavobacteriia</taxon>
        <taxon>Flavobacteriales</taxon>
        <taxon>Flavobacteriaceae</taxon>
        <taxon>Aquimarina</taxon>
    </lineage>
</organism>
<dbReference type="EMBL" id="JAERQJ010000008">
    <property type="protein sequence ID" value="MBL0685474.1"/>
    <property type="molecule type" value="Genomic_DNA"/>
</dbReference>
<evidence type="ECO:0000313" key="1">
    <source>
        <dbReference type="EMBL" id="MBL0685474.1"/>
    </source>
</evidence>
<reference evidence="1" key="1">
    <citation type="submission" date="2021-01" db="EMBL/GenBank/DDBJ databases">
        <authorList>
            <person name="Zhong Y.L."/>
        </authorList>
    </citation>
    <scope>NUCLEOTIDE SEQUENCE</scope>
    <source>
        <strain evidence="1">KCTC 23302</strain>
    </source>
</reference>
<keyword evidence="2" id="KW-1185">Reference proteome</keyword>
<evidence type="ECO:0000313" key="2">
    <source>
        <dbReference type="Proteomes" id="UP000651057"/>
    </source>
</evidence>